<evidence type="ECO:0000256" key="1">
    <source>
        <dbReference type="ARBA" id="ARBA00009477"/>
    </source>
</evidence>
<protein>
    <submittedName>
        <fullName evidence="8">Efflux transporter, RND family, MFP subunit</fullName>
    </submittedName>
</protein>
<evidence type="ECO:0000256" key="2">
    <source>
        <dbReference type="SAM" id="Coils"/>
    </source>
</evidence>
<dbReference type="InterPro" id="IPR058792">
    <property type="entry name" value="Beta-barrel_RND_2"/>
</dbReference>
<dbReference type="Gene3D" id="2.40.420.20">
    <property type="match status" value="1"/>
</dbReference>
<dbReference type="Gene3D" id="1.10.287.470">
    <property type="entry name" value="Helix hairpin bin"/>
    <property type="match status" value="1"/>
</dbReference>
<evidence type="ECO:0000259" key="6">
    <source>
        <dbReference type="Pfam" id="PF25954"/>
    </source>
</evidence>
<dbReference type="HOGENOM" id="CLU_018816_2_0_7"/>
<keyword evidence="9" id="KW-1185">Reference proteome</keyword>
<dbReference type="Pfam" id="PF25954">
    <property type="entry name" value="Beta-barrel_RND_2"/>
    <property type="match status" value="1"/>
</dbReference>
<feature type="domain" description="Multidrug resistance protein MdtA-like barrel-sandwich hybrid" evidence="5">
    <location>
        <begin position="74"/>
        <end position="210"/>
    </location>
</feature>
<feature type="domain" description="CusB-like beta-barrel" evidence="6">
    <location>
        <begin position="221"/>
        <end position="292"/>
    </location>
</feature>
<name>F3YZ35_DESAF</name>
<gene>
    <name evidence="8" type="ORF">Desaf_1341</name>
</gene>
<evidence type="ECO:0000256" key="3">
    <source>
        <dbReference type="SAM" id="MobiDB-lite"/>
    </source>
</evidence>
<organism evidence="8 9">
    <name type="scientific">Desulfocurvibacter africanus subsp. africanus str. Walvis Bay</name>
    <dbReference type="NCBI Taxonomy" id="690850"/>
    <lineage>
        <taxon>Bacteria</taxon>
        <taxon>Pseudomonadati</taxon>
        <taxon>Thermodesulfobacteriota</taxon>
        <taxon>Desulfovibrionia</taxon>
        <taxon>Desulfovibrionales</taxon>
        <taxon>Desulfovibrionaceae</taxon>
        <taxon>Desulfocurvibacter</taxon>
    </lineage>
</organism>
<feature type="domain" description="YknX-like C-terminal permuted SH3-like" evidence="7">
    <location>
        <begin position="302"/>
        <end position="368"/>
    </location>
</feature>
<dbReference type="InterPro" id="IPR006143">
    <property type="entry name" value="RND_pump_MFP"/>
</dbReference>
<dbReference type="Gene3D" id="2.40.30.170">
    <property type="match status" value="1"/>
</dbReference>
<dbReference type="Gene3D" id="2.40.50.100">
    <property type="match status" value="1"/>
</dbReference>
<dbReference type="PANTHER" id="PTHR30469:SF15">
    <property type="entry name" value="HLYD FAMILY OF SECRETION PROTEINS"/>
    <property type="match status" value="1"/>
</dbReference>
<dbReference type="FunFam" id="2.40.30.170:FF:000010">
    <property type="entry name" value="Efflux RND transporter periplasmic adaptor subunit"/>
    <property type="match status" value="1"/>
</dbReference>
<dbReference type="InterPro" id="IPR058625">
    <property type="entry name" value="MdtA-like_BSH"/>
</dbReference>
<sequence length="438" mass="47600">MRRERCVGYATDRPIVARGAAWVWLALLLCGLAACGEEPQQAAEEPSVAVETTTVRRSDFLEDVTGIGTLLAVEVVRIRPEASGIVREIGFREGERVNKGALLFLLDANKLLRELAANQAALQSARASQENARRTYQRFWRLYERRTVSKDELDQRQTEFRVAQAEVSRLEAQVALNRERLEDMRIRAPMAGKVSQRNVDVGDYVEEGDELVTLYSDRLEITFDVSERYMGRVRLGQPVRITVTAYSELEFEGRVSFVSPSVNVATRKFTVKALVGDPEGLLKPGAFATARLVLDVREGRPAVPESALVATREGYLVFVVQDGKAMMRPVDIGLRRTGLAEVRQGLDVGQEVVVAGQLNLSDGTPVQVAGRGRDDTGPAGTDGHGTSLARQPEGRPGSDGIANPGSPVNPGNPGGSANAAEPDRRERPADMNGAGDGP</sequence>
<dbReference type="PROSITE" id="PS51257">
    <property type="entry name" value="PROKAR_LIPOPROTEIN"/>
    <property type="match status" value="1"/>
</dbReference>
<proteinExistence type="inferred from homology"/>
<dbReference type="STRING" id="690850.Desaf_1341"/>
<dbReference type="eggNOG" id="COG0845">
    <property type="taxonomic scope" value="Bacteria"/>
</dbReference>
<feature type="compositionally biased region" description="Low complexity" evidence="3">
    <location>
        <begin position="402"/>
        <end position="420"/>
    </location>
</feature>
<dbReference type="InterPro" id="IPR058637">
    <property type="entry name" value="YknX-like_C"/>
</dbReference>
<dbReference type="NCBIfam" id="TIGR01730">
    <property type="entry name" value="RND_mfp"/>
    <property type="match status" value="1"/>
</dbReference>
<evidence type="ECO:0000313" key="8">
    <source>
        <dbReference type="EMBL" id="EGJ49680.1"/>
    </source>
</evidence>
<dbReference type="EMBL" id="CP003221">
    <property type="protein sequence ID" value="EGJ49680.1"/>
    <property type="molecule type" value="Genomic_DNA"/>
</dbReference>
<dbReference type="AlphaFoldDB" id="F3YZ35"/>
<keyword evidence="2" id="KW-0175">Coiled coil</keyword>
<evidence type="ECO:0000259" key="5">
    <source>
        <dbReference type="Pfam" id="PF25917"/>
    </source>
</evidence>
<evidence type="ECO:0000259" key="7">
    <source>
        <dbReference type="Pfam" id="PF25989"/>
    </source>
</evidence>
<dbReference type="Proteomes" id="UP000007844">
    <property type="component" value="Chromosome"/>
</dbReference>
<dbReference type="Pfam" id="PF25989">
    <property type="entry name" value="YknX_C"/>
    <property type="match status" value="1"/>
</dbReference>
<accession>F3YZ35</accession>
<dbReference type="SUPFAM" id="SSF111369">
    <property type="entry name" value="HlyD-like secretion proteins"/>
    <property type="match status" value="1"/>
</dbReference>
<evidence type="ECO:0000259" key="4">
    <source>
        <dbReference type="Pfam" id="PF25876"/>
    </source>
</evidence>
<reference evidence="8 9" key="1">
    <citation type="journal article" date="2011" name="J. Bacteriol.">
        <title>Genome sequence of the mercury-methylating and pleomorphic Desulfovibrio africanus Strain Walvis Bay.</title>
        <authorList>
            <person name="Brown S.D."/>
            <person name="Wall J.D."/>
            <person name="Kucken A.M."/>
            <person name="Gilmour C.C."/>
            <person name="Podar M."/>
            <person name="Brandt C.C."/>
            <person name="Teshima H."/>
            <person name="Detter J.C."/>
            <person name="Han C.S."/>
            <person name="Land M.L."/>
            <person name="Lucas S."/>
            <person name="Han J."/>
            <person name="Pennacchio L."/>
            <person name="Nolan M."/>
            <person name="Pitluck S."/>
            <person name="Woyke T."/>
            <person name="Goodwin L."/>
            <person name="Palumbo A.V."/>
            <person name="Elias D.A."/>
        </authorList>
    </citation>
    <scope>NUCLEOTIDE SEQUENCE [LARGE SCALE GENOMIC DNA]</scope>
    <source>
        <strain evidence="8 9">Walvis Bay</strain>
    </source>
</reference>
<feature type="region of interest" description="Disordered" evidence="3">
    <location>
        <begin position="362"/>
        <end position="438"/>
    </location>
</feature>
<dbReference type="KEGG" id="daf:Desaf_1341"/>
<evidence type="ECO:0000313" key="9">
    <source>
        <dbReference type="Proteomes" id="UP000007844"/>
    </source>
</evidence>
<dbReference type="InterPro" id="IPR058624">
    <property type="entry name" value="MdtA-like_HH"/>
</dbReference>
<dbReference type="GO" id="GO:0015562">
    <property type="term" value="F:efflux transmembrane transporter activity"/>
    <property type="evidence" value="ECO:0007669"/>
    <property type="project" value="TreeGrafter"/>
</dbReference>
<comment type="similarity">
    <text evidence="1">Belongs to the membrane fusion protein (MFP) (TC 8.A.1) family.</text>
</comment>
<dbReference type="PANTHER" id="PTHR30469">
    <property type="entry name" value="MULTIDRUG RESISTANCE PROTEIN MDTA"/>
    <property type="match status" value="1"/>
</dbReference>
<feature type="domain" description="Multidrug resistance protein MdtA-like alpha-helical hairpin" evidence="4">
    <location>
        <begin position="115"/>
        <end position="175"/>
    </location>
</feature>
<dbReference type="Pfam" id="PF25876">
    <property type="entry name" value="HH_MFP_RND"/>
    <property type="match status" value="1"/>
</dbReference>
<dbReference type="Pfam" id="PF25917">
    <property type="entry name" value="BSH_RND"/>
    <property type="match status" value="1"/>
</dbReference>
<feature type="coiled-coil region" evidence="2">
    <location>
        <begin position="153"/>
        <end position="187"/>
    </location>
</feature>
<dbReference type="GO" id="GO:1990281">
    <property type="term" value="C:efflux pump complex"/>
    <property type="evidence" value="ECO:0007669"/>
    <property type="project" value="TreeGrafter"/>
</dbReference>